<evidence type="ECO:0000256" key="3">
    <source>
        <dbReference type="SAM" id="MobiDB-lite"/>
    </source>
</evidence>
<name>A0A9P6MPM7_9FUNG</name>
<dbReference type="InterPro" id="IPR015915">
    <property type="entry name" value="Kelch-typ_b-propeller"/>
</dbReference>
<sequence>MYILGGTPMTSPSQTAISQTFIIDLSTSWNTSEPIYKKLPDGPTGSAVAALSPNNQSLFTLVNKTIYTYDLKSGAWNNVITDANFMSFNGISAVTDPNTGIIYIPNGYTNPASTSMLVFNSETKTTNVIAMDPMVEQSGFYSAAWNTELGSMILTGGTVSGLYAYNPISNGWSNLTSLEKGDIPSNRFSPCLVPAFEGSKMILFGGVNFGGNNTFYDIYILDVHTLTWKRGPDVAPDNGRAMAACSVSNGNFIVWGGGNIVKGTSSVPHDAVLVFDLLAGVWVSKYNVDLLASSAPTTASPTSASDGSKSHRIAIACAITAVFAGGFIVLLVAIRRYRSRRSQASNNDNNDDSEKSKNPASTAVDLTSVSSIPQKQSYYETDPTPILTPTPTPVPAPVYKHHNSDIQPVARWAKTYSQELTDLSRKDSSSTLHESRHIHRQYSHQSMTGSSVGDQGSVRAPSSMSGSSGGKCSIFQDSEDDDCGGDSLEEYEYKLPAT</sequence>
<feature type="compositionally biased region" description="Acidic residues" evidence="3">
    <location>
        <begin position="477"/>
        <end position="490"/>
    </location>
</feature>
<keyword evidence="4" id="KW-0812">Transmembrane</keyword>
<feature type="transmembrane region" description="Helical" evidence="4">
    <location>
        <begin position="313"/>
        <end position="334"/>
    </location>
</feature>
<evidence type="ECO:0008006" key="7">
    <source>
        <dbReference type="Google" id="ProtNLM"/>
    </source>
</evidence>
<keyword evidence="6" id="KW-1185">Reference proteome</keyword>
<feature type="non-terminal residue" evidence="5">
    <location>
        <position position="498"/>
    </location>
</feature>
<dbReference type="Proteomes" id="UP000703661">
    <property type="component" value="Unassembled WGS sequence"/>
</dbReference>
<evidence type="ECO:0000256" key="4">
    <source>
        <dbReference type="SAM" id="Phobius"/>
    </source>
</evidence>
<keyword evidence="1" id="KW-0880">Kelch repeat</keyword>
<feature type="compositionally biased region" description="Polar residues" evidence="3">
    <location>
        <begin position="443"/>
        <end position="454"/>
    </location>
</feature>
<evidence type="ECO:0000256" key="2">
    <source>
        <dbReference type="ARBA" id="ARBA00022737"/>
    </source>
</evidence>
<evidence type="ECO:0000313" key="5">
    <source>
        <dbReference type="EMBL" id="KAG0008756.1"/>
    </source>
</evidence>
<accession>A0A9P6MPM7</accession>
<dbReference type="InterPro" id="IPR011043">
    <property type="entry name" value="Gal_Oxase/kelch_b-propeller"/>
</dbReference>
<organism evidence="5 6">
    <name type="scientific">Entomortierella chlamydospora</name>
    <dbReference type="NCBI Taxonomy" id="101097"/>
    <lineage>
        <taxon>Eukaryota</taxon>
        <taxon>Fungi</taxon>
        <taxon>Fungi incertae sedis</taxon>
        <taxon>Mucoromycota</taxon>
        <taxon>Mortierellomycotina</taxon>
        <taxon>Mortierellomycetes</taxon>
        <taxon>Mortierellales</taxon>
        <taxon>Mortierellaceae</taxon>
        <taxon>Entomortierella</taxon>
    </lineage>
</organism>
<gene>
    <name evidence="5" type="ORF">BGZ80_003084</name>
</gene>
<proteinExistence type="predicted"/>
<dbReference type="PANTHER" id="PTHR46093:SF18">
    <property type="entry name" value="FIBRONECTIN TYPE-III DOMAIN-CONTAINING PROTEIN"/>
    <property type="match status" value="1"/>
</dbReference>
<feature type="compositionally biased region" description="Low complexity" evidence="3">
    <location>
        <begin position="456"/>
        <end position="473"/>
    </location>
</feature>
<dbReference type="EMBL" id="JAAAID010001798">
    <property type="protein sequence ID" value="KAG0008756.1"/>
    <property type="molecule type" value="Genomic_DNA"/>
</dbReference>
<evidence type="ECO:0000256" key="1">
    <source>
        <dbReference type="ARBA" id="ARBA00022441"/>
    </source>
</evidence>
<protein>
    <recommendedName>
        <fullName evidence="7">Galactose oxidase</fullName>
    </recommendedName>
</protein>
<keyword evidence="4" id="KW-0472">Membrane</keyword>
<evidence type="ECO:0000313" key="6">
    <source>
        <dbReference type="Proteomes" id="UP000703661"/>
    </source>
</evidence>
<keyword evidence="2" id="KW-0677">Repeat</keyword>
<dbReference type="Gene3D" id="2.120.10.80">
    <property type="entry name" value="Kelch-type beta propeller"/>
    <property type="match status" value="1"/>
</dbReference>
<dbReference type="SUPFAM" id="SSF50965">
    <property type="entry name" value="Galactose oxidase, central domain"/>
    <property type="match status" value="1"/>
</dbReference>
<feature type="compositionally biased region" description="Polar residues" evidence="3">
    <location>
        <begin position="359"/>
        <end position="379"/>
    </location>
</feature>
<dbReference type="AlphaFoldDB" id="A0A9P6MPM7"/>
<reference evidence="5" key="1">
    <citation type="journal article" date="2020" name="Fungal Divers.">
        <title>Resolving the Mortierellaceae phylogeny through synthesis of multi-gene phylogenetics and phylogenomics.</title>
        <authorList>
            <person name="Vandepol N."/>
            <person name="Liber J."/>
            <person name="Desiro A."/>
            <person name="Na H."/>
            <person name="Kennedy M."/>
            <person name="Barry K."/>
            <person name="Grigoriev I.V."/>
            <person name="Miller A.N."/>
            <person name="O'Donnell K."/>
            <person name="Stajich J.E."/>
            <person name="Bonito G."/>
        </authorList>
    </citation>
    <scope>NUCLEOTIDE SEQUENCE</scope>
    <source>
        <strain evidence="5">NRRL 2769</strain>
    </source>
</reference>
<comment type="caution">
    <text evidence="5">The sequence shown here is derived from an EMBL/GenBank/DDBJ whole genome shotgun (WGS) entry which is preliminary data.</text>
</comment>
<feature type="compositionally biased region" description="Pro residues" evidence="3">
    <location>
        <begin position="386"/>
        <end position="396"/>
    </location>
</feature>
<dbReference type="PANTHER" id="PTHR46093">
    <property type="entry name" value="ACYL-COA-BINDING DOMAIN-CONTAINING PROTEIN 5"/>
    <property type="match status" value="1"/>
</dbReference>
<keyword evidence="4" id="KW-1133">Transmembrane helix</keyword>
<feature type="region of interest" description="Disordered" evidence="3">
    <location>
        <begin position="422"/>
        <end position="498"/>
    </location>
</feature>
<feature type="region of interest" description="Disordered" evidence="3">
    <location>
        <begin position="341"/>
        <end position="402"/>
    </location>
</feature>